<keyword evidence="6 10" id="KW-0472">Membrane</keyword>
<dbReference type="GO" id="GO:0016020">
    <property type="term" value="C:membrane"/>
    <property type="evidence" value="ECO:0007669"/>
    <property type="project" value="UniProtKB-SubCell"/>
</dbReference>
<name>A0A6A4WJV4_AMPAM</name>
<dbReference type="AlphaFoldDB" id="A0A6A4WJV4"/>
<keyword evidence="3 10" id="KW-0812">Transmembrane</keyword>
<feature type="transmembrane region" description="Helical" evidence="10">
    <location>
        <begin position="20"/>
        <end position="38"/>
    </location>
</feature>
<accession>A0A6A4WJV4</accession>
<protein>
    <recommendedName>
        <fullName evidence="13">Odorant receptor</fullName>
    </recommendedName>
</protein>
<evidence type="ECO:0000256" key="7">
    <source>
        <dbReference type="ARBA" id="ARBA00023170"/>
    </source>
</evidence>
<proteinExistence type="predicted"/>
<evidence type="ECO:0000256" key="5">
    <source>
        <dbReference type="ARBA" id="ARBA00022989"/>
    </source>
</evidence>
<keyword evidence="12" id="KW-1185">Reference proteome</keyword>
<keyword evidence="8" id="KW-0807">Transducer</keyword>
<evidence type="ECO:0000256" key="10">
    <source>
        <dbReference type="SAM" id="Phobius"/>
    </source>
</evidence>
<feature type="transmembrane region" description="Helical" evidence="10">
    <location>
        <begin position="352"/>
        <end position="374"/>
    </location>
</feature>
<feature type="transmembrane region" description="Helical" evidence="10">
    <location>
        <begin position="45"/>
        <end position="68"/>
    </location>
</feature>
<reference evidence="11 12" key="1">
    <citation type="submission" date="2019-07" db="EMBL/GenBank/DDBJ databases">
        <title>Draft genome assembly of a fouling barnacle, Amphibalanus amphitrite (Darwin, 1854): The first reference genome for Thecostraca.</title>
        <authorList>
            <person name="Kim W."/>
        </authorList>
    </citation>
    <scope>NUCLEOTIDE SEQUENCE [LARGE SCALE GENOMIC DNA]</scope>
    <source>
        <strain evidence="11">SNU_AA5</strain>
        <tissue evidence="11">Soma without cirri and trophi</tissue>
    </source>
</reference>
<dbReference type="GO" id="GO:0007165">
    <property type="term" value="P:signal transduction"/>
    <property type="evidence" value="ECO:0007669"/>
    <property type="project" value="UniProtKB-KW"/>
</dbReference>
<dbReference type="InterPro" id="IPR004117">
    <property type="entry name" value="7tm6_olfct_rcpt"/>
</dbReference>
<dbReference type="GO" id="GO:0005549">
    <property type="term" value="F:odorant binding"/>
    <property type="evidence" value="ECO:0007669"/>
    <property type="project" value="InterPro"/>
</dbReference>
<dbReference type="OrthoDB" id="6401150at2759"/>
<dbReference type="Pfam" id="PF02949">
    <property type="entry name" value="7tm_6"/>
    <property type="match status" value="1"/>
</dbReference>
<keyword evidence="2" id="KW-0716">Sensory transduction</keyword>
<comment type="caution">
    <text evidence="11">The sequence shown here is derived from an EMBL/GenBank/DDBJ whole genome shotgun (WGS) entry which is preliminary data.</text>
</comment>
<evidence type="ECO:0000313" key="12">
    <source>
        <dbReference type="Proteomes" id="UP000440578"/>
    </source>
</evidence>
<evidence type="ECO:0000256" key="8">
    <source>
        <dbReference type="ARBA" id="ARBA00023224"/>
    </source>
</evidence>
<evidence type="ECO:0000313" key="11">
    <source>
        <dbReference type="EMBL" id="KAF0307677.1"/>
    </source>
</evidence>
<keyword evidence="7" id="KW-0675">Receptor</keyword>
<keyword evidence="5 10" id="KW-1133">Transmembrane helix</keyword>
<feature type="transmembrane region" description="Helical" evidence="10">
    <location>
        <begin position="133"/>
        <end position="156"/>
    </location>
</feature>
<evidence type="ECO:0000256" key="1">
    <source>
        <dbReference type="ARBA" id="ARBA00004141"/>
    </source>
</evidence>
<feature type="transmembrane region" description="Helical" evidence="10">
    <location>
        <begin position="412"/>
        <end position="432"/>
    </location>
</feature>
<keyword evidence="4" id="KW-0552">Olfaction</keyword>
<evidence type="ECO:0000256" key="6">
    <source>
        <dbReference type="ARBA" id="ARBA00023136"/>
    </source>
</evidence>
<dbReference type="Proteomes" id="UP000440578">
    <property type="component" value="Unassembled WGS sequence"/>
</dbReference>
<feature type="transmembrane region" description="Helical" evidence="10">
    <location>
        <begin position="80"/>
        <end position="97"/>
    </location>
</feature>
<feature type="region of interest" description="Disordered" evidence="9">
    <location>
        <begin position="230"/>
        <end position="280"/>
    </location>
</feature>
<dbReference type="EMBL" id="VIIS01000553">
    <property type="protein sequence ID" value="KAF0307677.1"/>
    <property type="molecule type" value="Genomic_DNA"/>
</dbReference>
<organism evidence="11 12">
    <name type="scientific">Amphibalanus amphitrite</name>
    <name type="common">Striped barnacle</name>
    <name type="synonym">Balanus amphitrite</name>
    <dbReference type="NCBI Taxonomy" id="1232801"/>
    <lineage>
        <taxon>Eukaryota</taxon>
        <taxon>Metazoa</taxon>
        <taxon>Ecdysozoa</taxon>
        <taxon>Arthropoda</taxon>
        <taxon>Crustacea</taxon>
        <taxon>Multicrustacea</taxon>
        <taxon>Cirripedia</taxon>
        <taxon>Thoracica</taxon>
        <taxon>Thoracicalcarea</taxon>
        <taxon>Balanomorpha</taxon>
        <taxon>Balanoidea</taxon>
        <taxon>Balanidae</taxon>
        <taxon>Amphibalaninae</taxon>
        <taxon>Amphibalanus</taxon>
    </lineage>
</organism>
<comment type="subcellular location">
    <subcellularLocation>
        <location evidence="1">Membrane</location>
        <topology evidence="1">Multi-pass membrane protein</topology>
    </subcellularLocation>
</comment>
<evidence type="ECO:0000256" key="3">
    <source>
        <dbReference type="ARBA" id="ARBA00022692"/>
    </source>
</evidence>
<evidence type="ECO:0008006" key="13">
    <source>
        <dbReference type="Google" id="ProtNLM"/>
    </source>
</evidence>
<gene>
    <name evidence="11" type="ORF">FJT64_021039</name>
</gene>
<evidence type="ECO:0000256" key="2">
    <source>
        <dbReference type="ARBA" id="ARBA00022606"/>
    </source>
</evidence>
<evidence type="ECO:0000256" key="4">
    <source>
        <dbReference type="ARBA" id="ARBA00022725"/>
    </source>
</evidence>
<dbReference type="GO" id="GO:0004984">
    <property type="term" value="F:olfactory receptor activity"/>
    <property type="evidence" value="ECO:0007669"/>
    <property type="project" value="InterPro"/>
</dbReference>
<evidence type="ECO:0000256" key="9">
    <source>
        <dbReference type="SAM" id="MobiDB-lite"/>
    </source>
</evidence>
<feature type="region of interest" description="Disordered" evidence="9">
    <location>
        <begin position="293"/>
        <end position="317"/>
    </location>
</feature>
<feature type="transmembrane region" description="Helical" evidence="10">
    <location>
        <begin position="176"/>
        <end position="198"/>
    </location>
</feature>
<feature type="transmembrane region" description="Helical" evidence="10">
    <location>
        <begin position="380"/>
        <end position="400"/>
    </location>
</feature>
<sequence>MGTSTGHPQKDGRDPEHGRLTVATLAVGGWLTFSGVQWRTLPRHHCLLAALPVAVFALAAAGMLLFPIQADGVRRLLEAGAQYGFLVQSVTVLAVFVRRRKSLLRLESALTRLERRAGRPRPGWRRRLHVRLLLVWLLAAGALALWYCFLLVPARFHHPYYMVSMFVPELLHRPPAYWIVIAYQMVLIFFSCCLAVTFDSCCYIWMDAISFHLCAITELVSGAPADRRRRAVAADGTKPTPTTGPAERRVGVDGRWALPTERRRSQQEQNGLRRPAGDGDGLVRIEVSENLKTKSAQVPRDWPDGREEGPAEPTTDSVERTLELATLYYSDVRSFLESVNEVCGTSLFMAHAAAVSAILFAAYYVIGLIFSLSVRCNQLVMVQAVAVIVYVSLFLIRAILLSVDGSGIMERILSFVLTYIIILMQMGTLQGFDGDIAHSPEQNSGELDGTQ</sequence>